<evidence type="ECO:0000313" key="3">
    <source>
        <dbReference type="EMBL" id="RRJ24559.1"/>
    </source>
</evidence>
<dbReference type="OrthoDB" id="9793856at2"/>
<dbReference type="GO" id="GO:0016829">
    <property type="term" value="F:lyase activity"/>
    <property type="evidence" value="ECO:0007669"/>
    <property type="project" value="InterPro"/>
</dbReference>
<comment type="subcellular location">
    <subcellularLocation>
        <location evidence="1">Cell envelope</location>
    </subcellularLocation>
</comment>
<dbReference type="Pfam" id="PF07940">
    <property type="entry name" value="Hepar_II_III_C"/>
    <property type="match status" value="1"/>
</dbReference>
<dbReference type="GO" id="GO:0030313">
    <property type="term" value="C:cell envelope"/>
    <property type="evidence" value="ECO:0007669"/>
    <property type="project" value="UniProtKB-SubCell"/>
</dbReference>
<reference evidence="3 4" key="1">
    <citation type="submission" date="2018-11" db="EMBL/GenBank/DDBJ databases">
        <title>Genome sequencing of Lachnoanaerobaculum sp. KCOM 2030 (= ChDC B114).</title>
        <authorList>
            <person name="Kook J.-K."/>
            <person name="Park S.-N."/>
            <person name="Lim Y.K."/>
        </authorList>
    </citation>
    <scope>NUCLEOTIDE SEQUENCE [LARGE SCALE GENOMIC DNA]</scope>
    <source>
        <strain evidence="3 4">KCOM 2030</strain>
    </source>
</reference>
<sequence length="570" mass="66812">MKYFEAIRIHLEEFKRDIENYSRELLYKELPVLSEEKFLLYEQTGNRLMYEKLYFERRKFLNVFFFVTLWHKEKIYIKKLEEIIYAICKEDTWALPAHVDMSKYDWKYTIDLFAAETAQALSCICHYLGKILSEECTDIIKENVWKRIIKPYVESEYGYHIWENWDNNWISVCASSIGSAVLYLPDDKGVRDKILDRVKLCLDKYIGGFSKDGVCLEGMSYFTYGMEYFFGFARQLYEYTDAEKNLYADKRLENIVLFQQNCFLPGGNTISFSDGSTNDRFRLGLACFLKSKFKGFEIPPIDLAMKFDSDGCYRFMANLQDDLWVSEFLEDKKSEYQAQKDEYKFIFYKEAQWAIWNSGDTGLAIKGGNNNEPHNHNDIGSFILSYAGEIFLKDLGCGEYTKDYFKDDTRYKIFNNRSLSHNVPLINGEEQKAGEEYKCLSFESPKTGQIRMSYASAYGLKNIELDRNVELYSNENIITIEDVLSSDKYTLTENLITSIKPKIENKRILITGKKATLCIDVENGGNININEVYFSNHKGVEERVWQIQFNCESEHDNCRIELKLGFNKKI</sequence>
<dbReference type="RefSeq" id="WP_128674899.1">
    <property type="nucleotide sequence ID" value="NZ_RRCO01000006.1"/>
</dbReference>
<dbReference type="Gene3D" id="1.50.10.100">
    <property type="entry name" value="Chondroitin AC/alginate lyase"/>
    <property type="match status" value="1"/>
</dbReference>
<dbReference type="AlphaFoldDB" id="A0A3P3QVH0"/>
<evidence type="ECO:0000313" key="4">
    <source>
        <dbReference type="Proteomes" id="UP000272490"/>
    </source>
</evidence>
<comment type="caution">
    <text evidence="3">The sequence shown here is derived from an EMBL/GenBank/DDBJ whole genome shotgun (WGS) entry which is preliminary data.</text>
</comment>
<evidence type="ECO:0000256" key="1">
    <source>
        <dbReference type="ARBA" id="ARBA00004196"/>
    </source>
</evidence>
<dbReference type="PANTHER" id="PTHR38045:SF1">
    <property type="entry name" value="HEPARINASE II_III-LIKE PROTEIN"/>
    <property type="match status" value="1"/>
</dbReference>
<dbReference type="PANTHER" id="PTHR38045">
    <property type="entry name" value="CHROMOSOME 1, WHOLE GENOME SHOTGUN SEQUENCE"/>
    <property type="match status" value="1"/>
</dbReference>
<dbReference type="Proteomes" id="UP000272490">
    <property type="component" value="Unassembled WGS sequence"/>
</dbReference>
<keyword evidence="4" id="KW-1185">Reference proteome</keyword>
<feature type="domain" description="Heparinase II/III-like C-terminal" evidence="2">
    <location>
        <begin position="347"/>
        <end position="543"/>
    </location>
</feature>
<protein>
    <submittedName>
        <fullName evidence="3">Heparinase</fullName>
    </submittedName>
</protein>
<dbReference type="InterPro" id="IPR008929">
    <property type="entry name" value="Chondroitin_lyas"/>
</dbReference>
<name>A0A3P3QVH0_9FIRM</name>
<accession>A0A3P3QVH0</accession>
<proteinExistence type="predicted"/>
<dbReference type="Gene3D" id="2.70.98.70">
    <property type="match status" value="1"/>
</dbReference>
<dbReference type="EMBL" id="RRCO01000006">
    <property type="protein sequence ID" value="RRJ24559.1"/>
    <property type="molecule type" value="Genomic_DNA"/>
</dbReference>
<organism evidence="3 4">
    <name type="scientific">Lachnoanaerobaculum gingivalis</name>
    <dbReference type="NCBI Taxonomy" id="2490855"/>
    <lineage>
        <taxon>Bacteria</taxon>
        <taxon>Bacillati</taxon>
        <taxon>Bacillota</taxon>
        <taxon>Clostridia</taxon>
        <taxon>Lachnospirales</taxon>
        <taxon>Lachnospiraceae</taxon>
        <taxon>Lachnoanaerobaculum</taxon>
    </lineage>
</organism>
<evidence type="ECO:0000259" key="2">
    <source>
        <dbReference type="Pfam" id="PF07940"/>
    </source>
</evidence>
<dbReference type="SUPFAM" id="SSF48230">
    <property type="entry name" value="Chondroitin AC/alginate lyase"/>
    <property type="match status" value="1"/>
</dbReference>
<gene>
    <name evidence="3" type="ORF">EHV10_12290</name>
</gene>
<dbReference type="InterPro" id="IPR012480">
    <property type="entry name" value="Hepar_II_III_C"/>
</dbReference>